<feature type="transmembrane region" description="Helical" evidence="6">
    <location>
        <begin position="186"/>
        <end position="209"/>
    </location>
</feature>
<feature type="transmembrane region" description="Helical" evidence="6">
    <location>
        <begin position="633"/>
        <end position="650"/>
    </location>
</feature>
<dbReference type="PANTHER" id="PTHR37994:SF4">
    <property type="entry name" value="ER TRANSPORTER 6TM N-TERMINAL DOMAIN-CONTAINING PROTEIN-RELATED"/>
    <property type="match status" value="1"/>
</dbReference>
<feature type="compositionally biased region" description="Polar residues" evidence="5">
    <location>
        <begin position="1"/>
        <end position="12"/>
    </location>
</feature>
<feature type="domain" description="Putative ER transporter 6TM N-terminal" evidence="7">
    <location>
        <begin position="153"/>
        <end position="371"/>
    </location>
</feature>
<comment type="subcellular location">
    <subcellularLocation>
        <location evidence="1">Membrane</location>
        <topology evidence="1">Multi-pass membrane protein</topology>
    </subcellularLocation>
</comment>
<keyword evidence="3 6" id="KW-1133">Transmembrane helix</keyword>
<feature type="region of interest" description="Disordered" evidence="5">
    <location>
        <begin position="1011"/>
        <end position="1038"/>
    </location>
</feature>
<feature type="compositionally biased region" description="Acidic residues" evidence="5">
    <location>
        <begin position="1023"/>
        <end position="1036"/>
    </location>
</feature>
<evidence type="ECO:0000259" key="8">
    <source>
        <dbReference type="Pfam" id="PF13515"/>
    </source>
</evidence>
<evidence type="ECO:0000313" key="9">
    <source>
        <dbReference type="EMBL" id="KAK4131601.1"/>
    </source>
</evidence>
<dbReference type="Pfam" id="PF13515">
    <property type="entry name" value="FUSC_2"/>
    <property type="match status" value="1"/>
</dbReference>
<feature type="transmembrane region" description="Helical" evidence="6">
    <location>
        <begin position="216"/>
        <end position="237"/>
    </location>
</feature>
<feature type="domain" description="Putative ER transporter 6TM N-terminal" evidence="7">
    <location>
        <begin position="54"/>
        <end position="142"/>
    </location>
</feature>
<accession>A0AAN6ZB93</accession>
<dbReference type="InterPro" id="IPR049453">
    <property type="entry name" value="Memb_transporter_dom"/>
</dbReference>
<dbReference type="EMBL" id="MU853423">
    <property type="protein sequence ID" value="KAK4131601.1"/>
    <property type="molecule type" value="Genomic_DNA"/>
</dbReference>
<evidence type="ECO:0000256" key="5">
    <source>
        <dbReference type="SAM" id="MobiDB-lite"/>
    </source>
</evidence>
<evidence type="ECO:0000313" key="10">
    <source>
        <dbReference type="Proteomes" id="UP001304895"/>
    </source>
</evidence>
<evidence type="ECO:0000256" key="1">
    <source>
        <dbReference type="ARBA" id="ARBA00004141"/>
    </source>
</evidence>
<evidence type="ECO:0000256" key="2">
    <source>
        <dbReference type="ARBA" id="ARBA00022692"/>
    </source>
</evidence>
<evidence type="ECO:0000259" key="7">
    <source>
        <dbReference type="Pfam" id="PF10337"/>
    </source>
</evidence>
<reference evidence="9" key="1">
    <citation type="journal article" date="2023" name="Mol. Phylogenet. Evol.">
        <title>Genome-scale phylogeny and comparative genomics of the fungal order Sordariales.</title>
        <authorList>
            <person name="Hensen N."/>
            <person name="Bonometti L."/>
            <person name="Westerberg I."/>
            <person name="Brannstrom I.O."/>
            <person name="Guillou S."/>
            <person name="Cros-Aarteil S."/>
            <person name="Calhoun S."/>
            <person name="Haridas S."/>
            <person name="Kuo A."/>
            <person name="Mondo S."/>
            <person name="Pangilinan J."/>
            <person name="Riley R."/>
            <person name="LaButti K."/>
            <person name="Andreopoulos B."/>
            <person name="Lipzen A."/>
            <person name="Chen C."/>
            <person name="Yan M."/>
            <person name="Daum C."/>
            <person name="Ng V."/>
            <person name="Clum A."/>
            <person name="Steindorff A."/>
            <person name="Ohm R.A."/>
            <person name="Martin F."/>
            <person name="Silar P."/>
            <person name="Natvig D.O."/>
            <person name="Lalanne C."/>
            <person name="Gautier V."/>
            <person name="Ament-Velasquez S.L."/>
            <person name="Kruys A."/>
            <person name="Hutchinson M.I."/>
            <person name="Powell A.J."/>
            <person name="Barry K."/>
            <person name="Miller A.N."/>
            <person name="Grigoriev I.V."/>
            <person name="Debuchy R."/>
            <person name="Gladieux P."/>
            <person name="Hiltunen Thoren M."/>
            <person name="Johannesson H."/>
        </authorList>
    </citation>
    <scope>NUCLEOTIDE SEQUENCE</scope>
    <source>
        <strain evidence="9">CBS 123565</strain>
    </source>
</reference>
<feature type="region of interest" description="Disordered" evidence="5">
    <location>
        <begin position="914"/>
        <end position="954"/>
    </location>
</feature>
<evidence type="ECO:0000256" key="3">
    <source>
        <dbReference type="ARBA" id="ARBA00022989"/>
    </source>
</evidence>
<feature type="region of interest" description="Disordered" evidence="5">
    <location>
        <begin position="1"/>
        <end position="40"/>
    </location>
</feature>
<feature type="region of interest" description="Disordered" evidence="5">
    <location>
        <begin position="435"/>
        <end position="466"/>
    </location>
</feature>
<dbReference type="AlphaFoldDB" id="A0AAN6ZB93"/>
<gene>
    <name evidence="9" type="ORF">BT67DRAFT_387637</name>
</gene>
<name>A0AAN6ZB93_9PEZI</name>
<feature type="transmembrane region" description="Helical" evidence="6">
    <location>
        <begin position="662"/>
        <end position="682"/>
    </location>
</feature>
<keyword evidence="10" id="KW-1185">Reference proteome</keyword>
<feature type="domain" description="Integral membrane bound transporter" evidence="8">
    <location>
        <begin position="656"/>
        <end position="793"/>
    </location>
</feature>
<dbReference type="Pfam" id="PF10337">
    <property type="entry name" value="ArAE_2_N"/>
    <property type="match status" value="2"/>
</dbReference>
<dbReference type="InterPro" id="IPR018823">
    <property type="entry name" value="ArAE_2_N"/>
</dbReference>
<sequence>MAYQELNGQPSSVPDPRRNTMNGTGEGDAEGSRGAPGAQKKPNRLAALFDKLGLDAPTLIVMFKGSLPPTIGIAMCQAPVVAKYFATLGYLVAIISVLAMAILPRGKFLMNLFLNAVAICIGSAISMLALWSAIQARHNTTPPGTQPSALPTYNSSQSAVCGVWLFANIWFCNAVRAKLPAFNLPVITYSILVNISATFGPSMTSVAYARVFVQELLTAMLTALALALGVNLLVIPISSRLVVFKEFAGGIGLLRNLVSLQKAYLASLESDSLFAVTTRTETFLAKGEGGTLHDDDEPRLAKKAEAAKALQDGGAKLRELVGKLHVDLPFAKRDIAWGKLDAKDLSDMFKLFRNVHIPVLGMNTIIDIFKRFAERPEWEGADDAPKEVVAEKDIERHVWNEVMKQVQEPFEILSEAVDLGLEHVGMCLELIPRPKTKASARSEKSPSGPSEIDVEAGEEPKPGDPGFAKIIDEKIQAFYARKGELLKTWVQERGINLDDRGAEHATFRSERDQIQLYIILYMENLMHASGQAVQDLVDFADGKVEDGTMSKKRLITPSIRRLRKWFLAVLSNEDASAEQSPDIMENSANIVYFGDGYNRKKDPEHLEPATAWERFGNRLRKVSEFLGSEESAFGFRVACATMSIGIVAFLESTQRFFMEQRLVWAMIIIAIGMTMTSGQSVFGFLCRVGGTVVAMVLSLIIWYIVNGQVAGVIVFLWFSIFINFYFFMKFPRLLPAIMISIITQVLIIGYELQVIVIGREASERTGQPFYPTYLLAPYRVACVAGGSLVAFIWTIFPSPLTDRTWLRRDLSATLYLLANYFGVITSTLRSSVHGTAGNVNVPGTPAHHLFKTARKIFGKVMVLIPSMSQHSDWQKWEPTIGGKFPREAYDDIIMRSTRIMSYLTLTNYTLMRPTHVRSNGKHDDTDGRRSRRSGFHSAAPSLHSRGPSISSENGEWVGALSDVLEILKPTHHTILSTLTLLSNSLLSGQRLPPFLPLPRPYEMTRQLMHMAQGPNTPGAATPSDDDDDDDDDDDEMGAPIRMVNTRTCCEDPPRRREHLRRRDRRRDAAIANLLGPRNVEQPGYAEFAVLQVCTTLVCDDLEGLMRSVSGLVGVVDFSFRMGGSESSLDLGSGAAAAAAAAAGAGGMKKRGKRD</sequence>
<proteinExistence type="predicted"/>
<feature type="transmembrane region" description="Helical" evidence="6">
    <location>
        <begin position="112"/>
        <end position="134"/>
    </location>
</feature>
<keyword evidence="2 6" id="KW-0812">Transmembrane</keyword>
<comment type="caution">
    <text evidence="9">The sequence shown here is derived from an EMBL/GenBank/DDBJ whole genome shotgun (WGS) entry which is preliminary data.</text>
</comment>
<protein>
    <recommendedName>
        <fullName evidence="11">ER transporter 6TM N-terminal domain-containing protein</fullName>
    </recommendedName>
</protein>
<dbReference type="PANTHER" id="PTHR37994">
    <property type="entry name" value="ARAE_2_N DOMAIN-CONTAINING PROTEIN-RELATED"/>
    <property type="match status" value="1"/>
</dbReference>
<dbReference type="Proteomes" id="UP001304895">
    <property type="component" value="Unassembled WGS sequence"/>
</dbReference>
<reference evidence="9" key="2">
    <citation type="submission" date="2023-05" db="EMBL/GenBank/DDBJ databases">
        <authorList>
            <consortium name="Lawrence Berkeley National Laboratory"/>
            <person name="Steindorff A."/>
            <person name="Hensen N."/>
            <person name="Bonometti L."/>
            <person name="Westerberg I."/>
            <person name="Brannstrom I.O."/>
            <person name="Guillou S."/>
            <person name="Cros-Aarteil S."/>
            <person name="Calhoun S."/>
            <person name="Haridas S."/>
            <person name="Kuo A."/>
            <person name="Mondo S."/>
            <person name="Pangilinan J."/>
            <person name="Riley R."/>
            <person name="Labutti K."/>
            <person name="Andreopoulos B."/>
            <person name="Lipzen A."/>
            <person name="Chen C."/>
            <person name="Yanf M."/>
            <person name="Daum C."/>
            <person name="Ng V."/>
            <person name="Clum A."/>
            <person name="Ohm R."/>
            <person name="Martin F."/>
            <person name="Silar P."/>
            <person name="Natvig D."/>
            <person name="Lalanne C."/>
            <person name="Gautier V."/>
            <person name="Ament-Velasquez S.L."/>
            <person name="Kruys A."/>
            <person name="Hutchinson M.I."/>
            <person name="Powell A.J."/>
            <person name="Barry K."/>
            <person name="Miller A.N."/>
            <person name="Grigoriev I.V."/>
            <person name="Debuchy R."/>
            <person name="Gladieux P."/>
            <person name="Thoren M.H."/>
            <person name="Johannesson H."/>
        </authorList>
    </citation>
    <scope>NUCLEOTIDE SEQUENCE</scope>
    <source>
        <strain evidence="9">CBS 123565</strain>
    </source>
</reference>
<organism evidence="9 10">
    <name type="scientific">Trichocladium antarcticum</name>
    <dbReference type="NCBI Taxonomy" id="1450529"/>
    <lineage>
        <taxon>Eukaryota</taxon>
        <taxon>Fungi</taxon>
        <taxon>Dikarya</taxon>
        <taxon>Ascomycota</taxon>
        <taxon>Pezizomycotina</taxon>
        <taxon>Sordariomycetes</taxon>
        <taxon>Sordariomycetidae</taxon>
        <taxon>Sordariales</taxon>
        <taxon>Chaetomiaceae</taxon>
        <taxon>Trichocladium</taxon>
    </lineage>
</organism>
<evidence type="ECO:0008006" key="11">
    <source>
        <dbReference type="Google" id="ProtNLM"/>
    </source>
</evidence>
<dbReference type="GO" id="GO:0016020">
    <property type="term" value="C:membrane"/>
    <property type="evidence" value="ECO:0007669"/>
    <property type="project" value="UniProtKB-SubCell"/>
</dbReference>
<keyword evidence="4 6" id="KW-0472">Membrane</keyword>
<evidence type="ECO:0000256" key="4">
    <source>
        <dbReference type="ARBA" id="ARBA00023136"/>
    </source>
</evidence>
<feature type="transmembrane region" description="Helical" evidence="6">
    <location>
        <begin position="778"/>
        <end position="796"/>
    </location>
</feature>
<feature type="transmembrane region" description="Helical" evidence="6">
    <location>
        <begin position="734"/>
        <end position="757"/>
    </location>
</feature>
<feature type="transmembrane region" description="Helical" evidence="6">
    <location>
        <begin position="84"/>
        <end position="103"/>
    </location>
</feature>
<evidence type="ECO:0000256" key="6">
    <source>
        <dbReference type="SAM" id="Phobius"/>
    </source>
</evidence>